<sequence>MRALIGSYSVPSPWAGAPGAHGDGIVGVDTGAGAASAESASLGPAPTPALDAAAAGGWRAAERNPSVLALAADGAVWAVTEPERGGEVLRYAAGHGGWPAQAPPARVATGSDAPCHLALAPGLALVSHYYGGAVAAIACDAAGVPVRLAATITLPERGAGWDRSRRRSRPHAVLVLPDGAHFLVADCGRDLLALFRWDRELAAAELRAALPLAPGTGPRHLARHPASGAVLVSNQGSGGVTVVEVSPGPGGAPAGLRVRQTVAGAGLGRERPVPSEIAVHPGGAAAVLANRSDNSLTVYAVSASGELTERATVDSRGENPRHFAFSPDGTALWVAHQDSDEVTAFGWVGGLPVDPIRIPVATPTAVLFVA</sequence>
<dbReference type="PANTHER" id="PTHR30344">
    <property type="entry name" value="6-PHOSPHOGLUCONOLACTONASE-RELATED"/>
    <property type="match status" value="1"/>
</dbReference>
<dbReference type="RefSeq" id="WP_157993039.1">
    <property type="nucleotide sequence ID" value="NZ_QYAG01000002.1"/>
</dbReference>
<dbReference type="AlphaFoldDB" id="A0A4Q7TPB0"/>
<dbReference type="GO" id="GO:0016853">
    <property type="term" value="F:isomerase activity"/>
    <property type="evidence" value="ECO:0007669"/>
    <property type="project" value="UniProtKB-KW"/>
</dbReference>
<accession>A0A4Q7TPB0</accession>
<dbReference type="OrthoDB" id="9790815at2"/>
<dbReference type="Pfam" id="PF10282">
    <property type="entry name" value="Lactonase"/>
    <property type="match status" value="1"/>
</dbReference>
<proteinExistence type="inferred from homology"/>
<gene>
    <name evidence="2" type="ORF">EV139_2328</name>
</gene>
<reference evidence="2 3" key="1">
    <citation type="journal article" date="2015" name="Stand. Genomic Sci.">
        <title>Genomic Encyclopedia of Bacterial and Archaeal Type Strains, Phase III: the genomes of soil and plant-associated and newly described type strains.</title>
        <authorList>
            <person name="Whitman W.B."/>
            <person name="Woyke T."/>
            <person name="Klenk H.P."/>
            <person name="Zhou Y."/>
            <person name="Lilburn T.G."/>
            <person name="Beck B.J."/>
            <person name="De Vos P."/>
            <person name="Vandamme P."/>
            <person name="Eisen J.A."/>
            <person name="Garrity G."/>
            <person name="Hugenholtz P."/>
            <person name="Kyrpides N.C."/>
        </authorList>
    </citation>
    <scope>NUCLEOTIDE SEQUENCE [LARGE SCALE GENOMIC DNA]</scope>
    <source>
        <strain evidence="2 3">RF6</strain>
    </source>
</reference>
<dbReference type="InterPro" id="IPR015943">
    <property type="entry name" value="WD40/YVTN_repeat-like_dom_sf"/>
</dbReference>
<dbReference type="GO" id="GO:0017057">
    <property type="term" value="F:6-phosphogluconolactonase activity"/>
    <property type="evidence" value="ECO:0007669"/>
    <property type="project" value="TreeGrafter"/>
</dbReference>
<dbReference type="SUPFAM" id="SSF51004">
    <property type="entry name" value="C-terminal (heme d1) domain of cytochrome cd1-nitrite reductase"/>
    <property type="match status" value="1"/>
</dbReference>
<evidence type="ECO:0000256" key="1">
    <source>
        <dbReference type="ARBA" id="ARBA00005564"/>
    </source>
</evidence>
<dbReference type="InterPro" id="IPR050282">
    <property type="entry name" value="Cycloisomerase_2"/>
</dbReference>
<dbReference type="Proteomes" id="UP000291832">
    <property type="component" value="Unassembled WGS sequence"/>
</dbReference>
<dbReference type="InterPro" id="IPR011048">
    <property type="entry name" value="Haem_d1_sf"/>
</dbReference>
<comment type="caution">
    <text evidence="2">The sequence shown here is derived from an EMBL/GenBank/DDBJ whole genome shotgun (WGS) entry which is preliminary data.</text>
</comment>
<organism evidence="2 3">
    <name type="scientific">Leucobacter luti</name>
    <dbReference type="NCBI Taxonomy" id="340320"/>
    <lineage>
        <taxon>Bacteria</taxon>
        <taxon>Bacillati</taxon>
        <taxon>Actinomycetota</taxon>
        <taxon>Actinomycetes</taxon>
        <taxon>Micrococcales</taxon>
        <taxon>Microbacteriaceae</taxon>
        <taxon>Leucobacter</taxon>
    </lineage>
</organism>
<evidence type="ECO:0000313" key="2">
    <source>
        <dbReference type="EMBL" id="RZT62631.1"/>
    </source>
</evidence>
<protein>
    <submittedName>
        <fullName evidence="2">6-phosphogluconolactonase (Cycloisomerase 2 family)</fullName>
    </submittedName>
</protein>
<evidence type="ECO:0000313" key="3">
    <source>
        <dbReference type="Proteomes" id="UP000291832"/>
    </source>
</evidence>
<dbReference type="InterPro" id="IPR019405">
    <property type="entry name" value="Lactonase_7-beta_prop"/>
</dbReference>
<dbReference type="EMBL" id="SHKI01000006">
    <property type="protein sequence ID" value="RZT62631.1"/>
    <property type="molecule type" value="Genomic_DNA"/>
</dbReference>
<dbReference type="Gene3D" id="2.130.10.10">
    <property type="entry name" value="YVTN repeat-like/Quinoprotein amine dehydrogenase"/>
    <property type="match status" value="1"/>
</dbReference>
<dbReference type="PANTHER" id="PTHR30344:SF1">
    <property type="entry name" value="6-PHOSPHOGLUCONOLACTONASE"/>
    <property type="match status" value="1"/>
</dbReference>
<keyword evidence="3" id="KW-1185">Reference proteome</keyword>
<name>A0A4Q7TPB0_9MICO</name>
<keyword evidence="2" id="KW-0413">Isomerase</keyword>
<comment type="similarity">
    <text evidence="1">Belongs to the cycloisomerase 2 family.</text>
</comment>